<proteinExistence type="predicted"/>
<reference evidence="2 3" key="1">
    <citation type="submission" date="2021-01" db="EMBL/GenBank/DDBJ databases">
        <title>Actinoplanes sp. nov. LDG1-06 isolated from lichen.</title>
        <authorList>
            <person name="Saeng-In P."/>
            <person name="Phongsopitanun W."/>
            <person name="Kanchanasin P."/>
            <person name="Yuki M."/>
            <person name="Kudo T."/>
            <person name="Ohkuma M."/>
            <person name="Tanasupawat S."/>
        </authorList>
    </citation>
    <scope>NUCLEOTIDE SEQUENCE [LARGE SCALE GENOMIC DNA]</scope>
    <source>
        <strain evidence="2 3">LDG1-06</strain>
    </source>
</reference>
<sequence length="156" mass="16108">MKLKKLAASITAVATGVLGLTLLTAGPAAAATGNWRPYGNTNPITSSPSTWLCASTKTVTTDILAQVCVIRTPYPDTSNVQGAVIVRNNRSSLFSVQAAVDLSNQGGPFIDRWTCRSSGVAAHSWSVCFGATIPNAFRTQARGGANGVDLGVTLGL</sequence>
<name>A0ABS2AHZ7_9ACTN</name>
<protein>
    <recommendedName>
        <fullName evidence="4">Secreted protein</fullName>
    </recommendedName>
</protein>
<evidence type="ECO:0000256" key="1">
    <source>
        <dbReference type="SAM" id="SignalP"/>
    </source>
</evidence>
<gene>
    <name evidence="2" type="ORF">JIG36_28165</name>
</gene>
<dbReference type="Proteomes" id="UP000632138">
    <property type="component" value="Unassembled WGS sequence"/>
</dbReference>
<accession>A0ABS2AHZ7</accession>
<evidence type="ECO:0000313" key="3">
    <source>
        <dbReference type="Proteomes" id="UP000632138"/>
    </source>
</evidence>
<evidence type="ECO:0008006" key="4">
    <source>
        <dbReference type="Google" id="ProtNLM"/>
    </source>
</evidence>
<dbReference type="RefSeq" id="WP_236048367.1">
    <property type="nucleotide sequence ID" value="NZ_JAENHP010000010.1"/>
</dbReference>
<evidence type="ECO:0000313" key="2">
    <source>
        <dbReference type="EMBL" id="MBM2619435.1"/>
    </source>
</evidence>
<feature type="chain" id="PRO_5045204978" description="Secreted protein" evidence="1">
    <location>
        <begin position="31"/>
        <end position="156"/>
    </location>
</feature>
<comment type="caution">
    <text evidence="2">The sequence shown here is derived from an EMBL/GenBank/DDBJ whole genome shotgun (WGS) entry which is preliminary data.</text>
</comment>
<organism evidence="2 3">
    <name type="scientific">Paractinoplanes ovalisporus</name>
    <dbReference type="NCBI Taxonomy" id="2810368"/>
    <lineage>
        <taxon>Bacteria</taxon>
        <taxon>Bacillati</taxon>
        <taxon>Actinomycetota</taxon>
        <taxon>Actinomycetes</taxon>
        <taxon>Micromonosporales</taxon>
        <taxon>Micromonosporaceae</taxon>
        <taxon>Paractinoplanes</taxon>
    </lineage>
</organism>
<feature type="signal peptide" evidence="1">
    <location>
        <begin position="1"/>
        <end position="30"/>
    </location>
</feature>
<dbReference type="EMBL" id="JAENHP010000010">
    <property type="protein sequence ID" value="MBM2619435.1"/>
    <property type="molecule type" value="Genomic_DNA"/>
</dbReference>
<keyword evidence="3" id="KW-1185">Reference proteome</keyword>
<keyword evidence="1" id="KW-0732">Signal</keyword>